<name>A0ABU5F2F8_9BACT</name>
<feature type="transmembrane region" description="Helical" evidence="3">
    <location>
        <begin position="488"/>
        <end position="508"/>
    </location>
</feature>
<dbReference type="PANTHER" id="PTHR22953">
    <property type="entry name" value="ACID PHOSPHATASE RELATED"/>
    <property type="match status" value="1"/>
</dbReference>
<dbReference type="InterPro" id="IPR004843">
    <property type="entry name" value="Calcineurin-like_PHP"/>
</dbReference>
<evidence type="ECO:0000256" key="1">
    <source>
        <dbReference type="ARBA" id="ARBA00022729"/>
    </source>
</evidence>
<feature type="signal peptide" evidence="4">
    <location>
        <begin position="1"/>
        <end position="25"/>
    </location>
</feature>
<dbReference type="Pfam" id="PF00149">
    <property type="entry name" value="Metallophos"/>
    <property type="match status" value="1"/>
</dbReference>
<dbReference type="EMBL" id="JAXBLV010000192">
    <property type="protein sequence ID" value="MDY3561379.1"/>
    <property type="molecule type" value="Genomic_DNA"/>
</dbReference>
<reference evidence="8" key="1">
    <citation type="journal article" date="2023" name="Mar. Drugs">
        <title>Gemmata algarum, a Novel Planctomycete Isolated from an Algal Mat, Displays Antimicrobial Activity.</title>
        <authorList>
            <person name="Kumar G."/>
            <person name="Kallscheuer N."/>
            <person name="Kashif M."/>
            <person name="Ahamad S."/>
            <person name="Jagadeeshwari U."/>
            <person name="Pannikurungottu S."/>
            <person name="Haufschild T."/>
            <person name="Kabuu M."/>
            <person name="Sasikala C."/>
            <person name="Jogler C."/>
            <person name="Ramana C."/>
        </authorList>
    </citation>
    <scope>NUCLEOTIDE SEQUENCE [LARGE SCALE GENOMIC DNA]</scope>
    <source>
        <strain evidence="8">JC673</strain>
    </source>
</reference>
<evidence type="ECO:0000313" key="8">
    <source>
        <dbReference type="Proteomes" id="UP001272242"/>
    </source>
</evidence>
<dbReference type="PROSITE" id="PS51257">
    <property type="entry name" value="PROKAR_LIPOPROTEIN"/>
    <property type="match status" value="1"/>
</dbReference>
<dbReference type="InterPro" id="IPR029052">
    <property type="entry name" value="Metallo-depent_PP-like"/>
</dbReference>
<keyword evidence="3" id="KW-0812">Transmembrane</keyword>
<sequence length="517" mass="57199">MYVRCRVASLCFMVGVVACSAPLAAQDETPKKAPLTPEEKARAEKDRKAAAAAAEAQKQTWLTVYKPTHVPDRVILTWNGDPATSQAVTWRTATTVTKAVGQIALSEGGPGHDPLTAKTRPVAEKVTTVAAKTEFLRSDLFEANYHSVTFTQLKPKTRYVYRVGDGSTWSEWFEFQTASDRPEPLRFIYFGDAQNEVKSHWSRVVRGAYSDMPKAHFILHAGDLINRANADGEWGEWHQAAGWINGMVPVVATPGNHEYGAPPGTPAKVDAKADGNEPKKEARKGRLSVNWRPQFTLPENGLPGLEESVYFFDIQGVRVISLNSNERQEDQVPWLEQVLANNPNKWTVVTFHHPIYSTAKGRDNKKLRELWRPLLDKYTPDLILQGHDHTYGRSGVMREDNLLTGARLRDEKGSVYVVSVSGPKMYHLEKEDWMQSSAADTQLYQLITIDGDTLHYEARTANGTLYDTFDLTKAPPAPEAQADAPGGFGVGAWVAVGVVAAVVGLLAIRRVIRRAAA</sequence>
<feature type="chain" id="PRO_5045332628" evidence="4">
    <location>
        <begin position="26"/>
        <end position="517"/>
    </location>
</feature>
<evidence type="ECO:0000256" key="2">
    <source>
        <dbReference type="SAM" id="MobiDB-lite"/>
    </source>
</evidence>
<dbReference type="InterPro" id="IPR008963">
    <property type="entry name" value="Purple_acid_Pase-like_N"/>
</dbReference>
<dbReference type="Pfam" id="PF16656">
    <property type="entry name" value="Pur_ac_phosph_N"/>
    <property type="match status" value="1"/>
</dbReference>
<feature type="region of interest" description="Disordered" evidence="2">
    <location>
        <begin position="27"/>
        <end position="52"/>
    </location>
</feature>
<proteinExistence type="predicted"/>
<dbReference type="Gene3D" id="3.60.21.10">
    <property type="match status" value="1"/>
</dbReference>
<dbReference type="Proteomes" id="UP001272242">
    <property type="component" value="Unassembled WGS sequence"/>
</dbReference>
<keyword evidence="3" id="KW-1133">Transmembrane helix</keyword>
<dbReference type="PANTHER" id="PTHR22953:SF153">
    <property type="entry name" value="PURPLE ACID PHOSPHATASE"/>
    <property type="match status" value="1"/>
</dbReference>
<protein>
    <submittedName>
        <fullName evidence="7">Metallophosphoesterase family protein</fullName>
    </submittedName>
</protein>
<feature type="region of interest" description="Disordered" evidence="2">
    <location>
        <begin position="259"/>
        <end position="285"/>
    </location>
</feature>
<organism evidence="7 8">
    <name type="scientific">Gemmata algarum</name>
    <dbReference type="NCBI Taxonomy" id="2975278"/>
    <lineage>
        <taxon>Bacteria</taxon>
        <taxon>Pseudomonadati</taxon>
        <taxon>Planctomycetota</taxon>
        <taxon>Planctomycetia</taxon>
        <taxon>Gemmatales</taxon>
        <taxon>Gemmataceae</taxon>
        <taxon>Gemmata</taxon>
    </lineage>
</organism>
<evidence type="ECO:0000256" key="3">
    <source>
        <dbReference type="SAM" id="Phobius"/>
    </source>
</evidence>
<dbReference type="Gene3D" id="2.60.40.380">
    <property type="entry name" value="Purple acid phosphatase-like, N-terminal"/>
    <property type="match status" value="1"/>
</dbReference>
<feature type="compositionally biased region" description="Basic and acidic residues" evidence="2">
    <location>
        <begin position="37"/>
        <end position="49"/>
    </location>
</feature>
<evidence type="ECO:0000313" key="7">
    <source>
        <dbReference type="EMBL" id="MDY3561379.1"/>
    </source>
</evidence>
<feature type="compositionally biased region" description="Basic and acidic residues" evidence="2">
    <location>
        <begin position="269"/>
        <end position="280"/>
    </location>
</feature>
<dbReference type="SUPFAM" id="SSF56300">
    <property type="entry name" value="Metallo-dependent phosphatases"/>
    <property type="match status" value="1"/>
</dbReference>
<evidence type="ECO:0000259" key="6">
    <source>
        <dbReference type="Pfam" id="PF16656"/>
    </source>
</evidence>
<keyword evidence="1 4" id="KW-0732">Signal</keyword>
<evidence type="ECO:0000256" key="4">
    <source>
        <dbReference type="SAM" id="SignalP"/>
    </source>
</evidence>
<keyword evidence="8" id="KW-1185">Reference proteome</keyword>
<dbReference type="RefSeq" id="WP_320687798.1">
    <property type="nucleotide sequence ID" value="NZ_JAXBLV010000192.1"/>
</dbReference>
<keyword evidence="3" id="KW-0472">Membrane</keyword>
<evidence type="ECO:0000259" key="5">
    <source>
        <dbReference type="Pfam" id="PF00149"/>
    </source>
</evidence>
<accession>A0ABU5F2F8</accession>
<dbReference type="InterPro" id="IPR039331">
    <property type="entry name" value="PAPs-like"/>
</dbReference>
<dbReference type="InterPro" id="IPR015914">
    <property type="entry name" value="PAPs_N"/>
</dbReference>
<feature type="domain" description="Calcineurin-like phosphoesterase" evidence="5">
    <location>
        <begin position="213"/>
        <end position="391"/>
    </location>
</feature>
<dbReference type="SUPFAM" id="SSF49363">
    <property type="entry name" value="Purple acid phosphatase, N-terminal domain"/>
    <property type="match status" value="1"/>
</dbReference>
<feature type="domain" description="Purple acid phosphatase N-terminal" evidence="6">
    <location>
        <begin position="71"/>
        <end position="177"/>
    </location>
</feature>
<comment type="caution">
    <text evidence="7">The sequence shown here is derived from an EMBL/GenBank/DDBJ whole genome shotgun (WGS) entry which is preliminary data.</text>
</comment>
<gene>
    <name evidence="7" type="ORF">R5W23_002656</name>
</gene>